<dbReference type="HOGENOM" id="CLU_3032004_0_0_1"/>
<organism evidence="1 2">
    <name type="scientific">Bipolaris oryzae ATCC 44560</name>
    <dbReference type="NCBI Taxonomy" id="930090"/>
    <lineage>
        <taxon>Eukaryota</taxon>
        <taxon>Fungi</taxon>
        <taxon>Dikarya</taxon>
        <taxon>Ascomycota</taxon>
        <taxon>Pezizomycotina</taxon>
        <taxon>Dothideomycetes</taxon>
        <taxon>Pleosporomycetidae</taxon>
        <taxon>Pleosporales</taxon>
        <taxon>Pleosporineae</taxon>
        <taxon>Pleosporaceae</taxon>
        <taxon>Bipolaris</taxon>
    </lineage>
</organism>
<protein>
    <submittedName>
        <fullName evidence="1">Uncharacterized protein</fullName>
    </submittedName>
</protein>
<name>W6ZJ47_COCMI</name>
<keyword evidence="2" id="KW-1185">Reference proteome</keyword>
<accession>W6ZJ47</accession>
<dbReference type="EMBL" id="KI963952">
    <property type="protein sequence ID" value="EUC47479.1"/>
    <property type="molecule type" value="Genomic_DNA"/>
</dbReference>
<reference evidence="1 2" key="1">
    <citation type="journal article" date="2013" name="PLoS Genet.">
        <title>Comparative genome structure, secondary metabolite, and effector coding capacity across Cochliobolus pathogens.</title>
        <authorList>
            <person name="Condon B.J."/>
            <person name="Leng Y."/>
            <person name="Wu D."/>
            <person name="Bushley K.E."/>
            <person name="Ohm R.A."/>
            <person name="Otillar R."/>
            <person name="Martin J."/>
            <person name="Schackwitz W."/>
            <person name="Grimwood J."/>
            <person name="MohdZainudin N."/>
            <person name="Xue C."/>
            <person name="Wang R."/>
            <person name="Manning V.A."/>
            <person name="Dhillon B."/>
            <person name="Tu Z.J."/>
            <person name="Steffenson B.J."/>
            <person name="Salamov A."/>
            <person name="Sun H."/>
            <person name="Lowry S."/>
            <person name="LaButti K."/>
            <person name="Han J."/>
            <person name="Copeland A."/>
            <person name="Lindquist E."/>
            <person name="Barry K."/>
            <person name="Schmutz J."/>
            <person name="Baker S.E."/>
            <person name="Ciuffetti L.M."/>
            <person name="Grigoriev I.V."/>
            <person name="Zhong S."/>
            <person name="Turgeon B.G."/>
        </authorList>
    </citation>
    <scope>NUCLEOTIDE SEQUENCE [LARGE SCALE GENOMIC DNA]</scope>
    <source>
        <strain evidence="1 2">ATCC 44560</strain>
    </source>
</reference>
<evidence type="ECO:0000313" key="1">
    <source>
        <dbReference type="EMBL" id="EUC47479.1"/>
    </source>
</evidence>
<evidence type="ECO:0000313" key="2">
    <source>
        <dbReference type="Proteomes" id="UP000054032"/>
    </source>
</evidence>
<dbReference type="GeneID" id="19127603"/>
<gene>
    <name evidence="1" type="ORF">COCMIDRAFT_90059</name>
</gene>
<dbReference type="AlphaFoldDB" id="W6ZJ47"/>
<dbReference type="Proteomes" id="UP000054032">
    <property type="component" value="Unassembled WGS sequence"/>
</dbReference>
<dbReference type="KEGG" id="bor:COCMIDRAFT_90059"/>
<proteinExistence type="predicted"/>
<dbReference type="RefSeq" id="XP_007686027.1">
    <property type="nucleotide sequence ID" value="XM_007687837.1"/>
</dbReference>
<sequence>MSIASERRSENLIPLFLRDRLAGTQPRSICHLDGRRCANAAVLGHQSVDLSIART</sequence>